<accession>A0A8T0J8L9</accession>
<evidence type="ECO:0000259" key="8">
    <source>
        <dbReference type="Pfam" id="PF00675"/>
    </source>
</evidence>
<dbReference type="InterPro" id="IPR050626">
    <property type="entry name" value="Peptidase_M16"/>
</dbReference>
<keyword evidence="13" id="KW-1185">Reference proteome</keyword>
<keyword evidence="2" id="KW-0645">Protease</keyword>
<evidence type="ECO:0000256" key="4">
    <source>
        <dbReference type="ARBA" id="ARBA00022801"/>
    </source>
</evidence>
<sequence>MVAMDSDAEIRKPGNDSREYRAIVLPNELRVLLVSDPDTDKAAAAMSVNVGTFSNPEGLEGLAHFLEHMLFYSNKKYPEEGAYKLYLAEHGGRGNASTSAEYTNYHFEVNADNLEEALDRFAQFFICPLLSADATSREIKAVDAENSKNINLDFRRLRQVQKHISSKDHPYHKFGTGNLETLETRPKARGVDTLAELIKFYEAHYSSNLMCLVIYGKETLDNLQILAQHKFTDVKNSRKEPPRFLGQPCLQEHLQIVVKCVPVREHHILELLWPVRPSIENYKKGASAYLSHLLGHEADGSLFAYIKDLGWANSLEAGHINESFDFAFFRVHISLTEAGQEHMEEIVSLTFQYIRYLKLHGIIPWLYEEIRSLRATRFNFRDKTSPFDYATSLSTSMQKYPLEDWVAGATFLDDCDEEALSTALHQLRPDNVRIFWSSKQFQGMTTDSEPWYGTPYSKDYIDKEVVKEWETAAINPRLYFPSPNVFIASDFSIRDLDPEVKHPILARNTAMSRLWYKPDTTFRTPKAHIYLHFSCPESNYSAEANLLTDIFAKLLKDQLNEYAYYASIAGLGYSISRTADGFEVVVAGYNQKLPVLVEKIMEKITNFDVREDRFDVIKEKVRKVYVNMQFQQALAQAQYNLVQLIQHQNRHRTEYLQVLPTLRAETLSSFLTRLLSRVHTESYMAGQITRNEAEAVMDLVEDALLNGPRLKTEPVLPSQQKERRAVRLESGCDWYYCSAGLNEKDMNSAVLVYLQVGTDEPRNNVLLDVFNLTAKQPFSNQLRMVEQLGYIVNQQKILTRGVKGVRMIIQSTVKDPKWLDSRIESFLNAFGDVLQKMTVEEFKEKVDTLIKMKMEKHKNLGEECGFYSQEIFSGTLVFNRVEIEVAALKDIEKQDLLQFYEQKIASQGPDRRKLSVQIYSSRHALELQAAERHSKDNEIVTRPTRNFHSTTLERSESDSLPDEGDASSQPNLKSTRIKDIQIFKLSQSLYGVPMGLTAFLTPQN</sequence>
<dbReference type="InterPro" id="IPR011249">
    <property type="entry name" value="Metalloenz_LuxS/M16"/>
</dbReference>
<comment type="similarity">
    <text evidence="1">Belongs to the peptidase M16 family.</text>
</comment>
<evidence type="ECO:0000259" key="9">
    <source>
        <dbReference type="Pfam" id="PF05193"/>
    </source>
</evidence>
<evidence type="ECO:0000259" key="11">
    <source>
        <dbReference type="Pfam" id="PF22456"/>
    </source>
</evidence>
<evidence type="ECO:0000256" key="5">
    <source>
        <dbReference type="ARBA" id="ARBA00022833"/>
    </source>
</evidence>
<feature type="compositionally biased region" description="Basic and acidic residues" evidence="7">
    <location>
        <begin position="930"/>
        <end position="939"/>
    </location>
</feature>
<dbReference type="InterPro" id="IPR032632">
    <property type="entry name" value="Peptidase_M16_M"/>
</dbReference>
<evidence type="ECO:0000313" key="13">
    <source>
        <dbReference type="Proteomes" id="UP000822688"/>
    </source>
</evidence>
<keyword evidence="5" id="KW-0862">Zinc</keyword>
<dbReference type="PANTHER" id="PTHR43690:SF18">
    <property type="entry name" value="INSULIN-DEGRADING ENZYME-RELATED"/>
    <property type="match status" value="1"/>
</dbReference>
<feature type="domain" description="Peptidase M16 middle/third" evidence="10">
    <location>
        <begin position="378"/>
        <end position="657"/>
    </location>
</feature>
<feature type="domain" description="Coenzyme PQQ synthesis protein F-like C-terminal lobe" evidence="11">
    <location>
        <begin position="773"/>
        <end position="864"/>
    </location>
</feature>
<dbReference type="Pfam" id="PF05193">
    <property type="entry name" value="Peptidase_M16_C"/>
    <property type="match status" value="1"/>
</dbReference>
<dbReference type="InterPro" id="IPR054734">
    <property type="entry name" value="PqqF-like_C_4"/>
</dbReference>
<feature type="domain" description="Peptidase M16 C-terminal" evidence="9">
    <location>
        <begin position="193"/>
        <end position="371"/>
    </location>
</feature>
<dbReference type="GO" id="GO:0005739">
    <property type="term" value="C:mitochondrion"/>
    <property type="evidence" value="ECO:0007669"/>
    <property type="project" value="TreeGrafter"/>
</dbReference>
<dbReference type="SUPFAM" id="SSF63411">
    <property type="entry name" value="LuxS/MPP-like metallohydrolase"/>
    <property type="match status" value="4"/>
</dbReference>
<evidence type="ECO:0000256" key="1">
    <source>
        <dbReference type="ARBA" id="ARBA00007261"/>
    </source>
</evidence>
<dbReference type="GO" id="GO:0005829">
    <property type="term" value="C:cytosol"/>
    <property type="evidence" value="ECO:0007669"/>
    <property type="project" value="TreeGrafter"/>
</dbReference>
<evidence type="ECO:0000313" key="12">
    <source>
        <dbReference type="EMBL" id="KAG0591845.1"/>
    </source>
</evidence>
<evidence type="ECO:0000256" key="7">
    <source>
        <dbReference type="SAM" id="MobiDB-lite"/>
    </source>
</evidence>
<evidence type="ECO:0000256" key="6">
    <source>
        <dbReference type="ARBA" id="ARBA00023049"/>
    </source>
</evidence>
<dbReference type="Proteomes" id="UP000822688">
    <property type="component" value="Chromosome 1"/>
</dbReference>
<name>A0A8T0J8L9_CERPU</name>
<keyword evidence="3" id="KW-0479">Metal-binding</keyword>
<dbReference type="Pfam" id="PF16187">
    <property type="entry name" value="Peptidase_M16_M"/>
    <property type="match status" value="1"/>
</dbReference>
<dbReference type="FunFam" id="3.30.830.10:FF:000004">
    <property type="entry name" value="Putative insulin-degrading enzyme"/>
    <property type="match status" value="1"/>
</dbReference>
<dbReference type="Gene3D" id="3.30.830.10">
    <property type="entry name" value="Metalloenzyme, LuxS/M16 peptidase-like"/>
    <property type="match status" value="4"/>
</dbReference>
<keyword evidence="6" id="KW-0482">Metalloprotease</keyword>
<dbReference type="FunFam" id="3.30.830.10:FF:000005">
    <property type="entry name" value="nardilysin isoform X1"/>
    <property type="match status" value="1"/>
</dbReference>
<evidence type="ECO:0000256" key="3">
    <source>
        <dbReference type="ARBA" id="ARBA00022723"/>
    </source>
</evidence>
<dbReference type="InterPro" id="IPR011765">
    <property type="entry name" value="Pept_M16_N"/>
</dbReference>
<dbReference type="Pfam" id="PF00675">
    <property type="entry name" value="Peptidase_M16"/>
    <property type="match status" value="1"/>
</dbReference>
<dbReference type="GO" id="GO:0051603">
    <property type="term" value="P:proteolysis involved in protein catabolic process"/>
    <property type="evidence" value="ECO:0007669"/>
    <property type="project" value="TreeGrafter"/>
</dbReference>
<dbReference type="GO" id="GO:0043171">
    <property type="term" value="P:peptide catabolic process"/>
    <property type="evidence" value="ECO:0007669"/>
    <property type="project" value="TreeGrafter"/>
</dbReference>
<dbReference type="GO" id="GO:0004222">
    <property type="term" value="F:metalloendopeptidase activity"/>
    <property type="evidence" value="ECO:0007669"/>
    <property type="project" value="TreeGrafter"/>
</dbReference>
<dbReference type="EMBL" id="CM026421">
    <property type="protein sequence ID" value="KAG0591845.1"/>
    <property type="molecule type" value="Genomic_DNA"/>
</dbReference>
<comment type="caution">
    <text evidence="12">The sequence shown here is derived from an EMBL/GenBank/DDBJ whole genome shotgun (WGS) entry which is preliminary data.</text>
</comment>
<proteinExistence type="inferred from homology"/>
<protein>
    <submittedName>
        <fullName evidence="12">Uncharacterized protein</fullName>
    </submittedName>
</protein>
<reference evidence="12" key="1">
    <citation type="submission" date="2020-06" db="EMBL/GenBank/DDBJ databases">
        <title>WGS assembly of Ceratodon purpureus strain R40.</title>
        <authorList>
            <person name="Carey S.B."/>
            <person name="Jenkins J."/>
            <person name="Shu S."/>
            <person name="Lovell J.T."/>
            <person name="Sreedasyam A."/>
            <person name="Maumus F."/>
            <person name="Tiley G.P."/>
            <person name="Fernandez-Pozo N."/>
            <person name="Barry K."/>
            <person name="Chen C."/>
            <person name="Wang M."/>
            <person name="Lipzen A."/>
            <person name="Daum C."/>
            <person name="Saski C.A."/>
            <person name="Payton A.C."/>
            <person name="Mcbreen J.C."/>
            <person name="Conrad R.E."/>
            <person name="Kollar L.M."/>
            <person name="Olsson S."/>
            <person name="Huttunen S."/>
            <person name="Landis J.B."/>
            <person name="Wickett N.J."/>
            <person name="Johnson M.G."/>
            <person name="Rensing S.A."/>
            <person name="Grimwood J."/>
            <person name="Schmutz J."/>
            <person name="Mcdaniel S.F."/>
        </authorList>
    </citation>
    <scope>NUCLEOTIDE SEQUENCE</scope>
    <source>
        <strain evidence="12">R40</strain>
    </source>
</reference>
<dbReference type="FunFam" id="3.30.830.10:FF:000003">
    <property type="entry name" value="Insulin-degrading enzyme"/>
    <property type="match status" value="1"/>
</dbReference>
<keyword evidence="4" id="KW-0378">Hydrolase</keyword>
<dbReference type="AlphaFoldDB" id="A0A8T0J8L9"/>
<feature type="region of interest" description="Disordered" evidence="7">
    <location>
        <begin position="930"/>
        <end position="971"/>
    </location>
</feature>
<dbReference type="Pfam" id="PF22456">
    <property type="entry name" value="PqqF-like_C_4"/>
    <property type="match status" value="1"/>
</dbReference>
<dbReference type="InterPro" id="IPR007863">
    <property type="entry name" value="Peptidase_M16_C"/>
</dbReference>
<dbReference type="PANTHER" id="PTHR43690">
    <property type="entry name" value="NARDILYSIN"/>
    <property type="match status" value="1"/>
</dbReference>
<feature type="domain" description="Peptidase M16 N-terminal" evidence="8">
    <location>
        <begin position="30"/>
        <end position="164"/>
    </location>
</feature>
<evidence type="ECO:0000256" key="2">
    <source>
        <dbReference type="ARBA" id="ARBA00022670"/>
    </source>
</evidence>
<gene>
    <name evidence="12" type="ORF">KC19_1G206700</name>
</gene>
<organism evidence="12 13">
    <name type="scientific">Ceratodon purpureus</name>
    <name type="common">Fire moss</name>
    <name type="synonym">Dicranum purpureum</name>
    <dbReference type="NCBI Taxonomy" id="3225"/>
    <lineage>
        <taxon>Eukaryota</taxon>
        <taxon>Viridiplantae</taxon>
        <taxon>Streptophyta</taxon>
        <taxon>Embryophyta</taxon>
        <taxon>Bryophyta</taxon>
        <taxon>Bryophytina</taxon>
        <taxon>Bryopsida</taxon>
        <taxon>Dicranidae</taxon>
        <taxon>Pseudoditrichales</taxon>
        <taxon>Ditrichaceae</taxon>
        <taxon>Ceratodon</taxon>
    </lineage>
</organism>
<evidence type="ECO:0000259" key="10">
    <source>
        <dbReference type="Pfam" id="PF16187"/>
    </source>
</evidence>
<dbReference type="GO" id="GO:0046872">
    <property type="term" value="F:metal ion binding"/>
    <property type="evidence" value="ECO:0007669"/>
    <property type="project" value="UniProtKB-KW"/>
</dbReference>